<name>A0ABV3X6G8_9FIRM</name>
<feature type="transmembrane region" description="Helical" evidence="8">
    <location>
        <begin position="271"/>
        <end position="289"/>
    </location>
</feature>
<reference evidence="10 11" key="1">
    <citation type="submission" date="2023-04" db="EMBL/GenBank/DDBJ databases">
        <title>Genome Sequence of Selenomonas sputigena ATCC 33150.</title>
        <authorList>
            <person name="Miller D.P."/>
            <person name="Anvari S."/>
            <person name="Polson S.W."/>
            <person name="Macdonald M."/>
            <person name="Mcdowell J.V."/>
        </authorList>
    </citation>
    <scope>NUCLEOTIDE SEQUENCE [LARGE SCALE GENOMIC DNA]</scope>
    <source>
        <strain evidence="10 11">ATCC 33150</strain>
    </source>
</reference>
<dbReference type="CDD" id="cd01031">
    <property type="entry name" value="EriC"/>
    <property type="match status" value="1"/>
</dbReference>
<organism evidence="10 11">
    <name type="scientific">Selenomonas sputigena</name>
    <dbReference type="NCBI Taxonomy" id="69823"/>
    <lineage>
        <taxon>Bacteria</taxon>
        <taxon>Bacillati</taxon>
        <taxon>Bacillota</taxon>
        <taxon>Negativicutes</taxon>
        <taxon>Selenomonadales</taxon>
        <taxon>Selenomonadaceae</taxon>
        <taxon>Selenomonas</taxon>
    </lineage>
</organism>
<keyword evidence="3 8" id="KW-0812">Transmembrane</keyword>
<feature type="transmembrane region" description="Helical" evidence="8">
    <location>
        <begin position="236"/>
        <end position="259"/>
    </location>
</feature>
<evidence type="ECO:0000313" key="10">
    <source>
        <dbReference type="EMBL" id="MEX5285801.1"/>
    </source>
</evidence>
<comment type="subcellular location">
    <subcellularLocation>
        <location evidence="1">Membrane</location>
        <topology evidence="1">Multi-pass membrane protein</topology>
    </subcellularLocation>
</comment>
<dbReference type="Pfam" id="PF02080">
    <property type="entry name" value="TrkA_C"/>
    <property type="match status" value="1"/>
</dbReference>
<feature type="transmembrane region" description="Helical" evidence="8">
    <location>
        <begin position="309"/>
        <end position="329"/>
    </location>
</feature>
<dbReference type="InterPro" id="IPR014743">
    <property type="entry name" value="Cl-channel_core"/>
</dbReference>
<dbReference type="InterPro" id="IPR006037">
    <property type="entry name" value="RCK_C"/>
</dbReference>
<dbReference type="Gene3D" id="3.30.70.1450">
    <property type="entry name" value="Regulator of K+ conductance, C-terminal domain"/>
    <property type="match status" value="1"/>
</dbReference>
<keyword evidence="7" id="KW-0868">Chloride</keyword>
<accession>A0ABV3X6G8</accession>
<evidence type="ECO:0000313" key="11">
    <source>
        <dbReference type="Proteomes" id="UP001559623"/>
    </source>
</evidence>
<evidence type="ECO:0000256" key="7">
    <source>
        <dbReference type="ARBA" id="ARBA00023214"/>
    </source>
</evidence>
<dbReference type="PROSITE" id="PS51202">
    <property type="entry name" value="RCK_C"/>
    <property type="match status" value="1"/>
</dbReference>
<keyword evidence="6 8" id="KW-0472">Membrane</keyword>
<feature type="transmembrane region" description="Helical" evidence="8">
    <location>
        <begin position="398"/>
        <end position="415"/>
    </location>
</feature>
<dbReference type="PRINTS" id="PR00762">
    <property type="entry name" value="CLCHANNEL"/>
</dbReference>
<comment type="caution">
    <text evidence="10">The sequence shown here is derived from an EMBL/GenBank/DDBJ whole genome shotgun (WGS) entry which is preliminary data.</text>
</comment>
<evidence type="ECO:0000259" key="9">
    <source>
        <dbReference type="PROSITE" id="PS51202"/>
    </source>
</evidence>
<dbReference type="Proteomes" id="UP001559623">
    <property type="component" value="Unassembled WGS sequence"/>
</dbReference>
<feature type="domain" description="RCK C-terminal" evidence="9">
    <location>
        <begin position="436"/>
        <end position="517"/>
    </location>
</feature>
<feature type="transmembrane region" description="Helical" evidence="8">
    <location>
        <begin position="110"/>
        <end position="131"/>
    </location>
</feature>
<keyword evidence="11" id="KW-1185">Reference proteome</keyword>
<dbReference type="PANTHER" id="PTHR45711">
    <property type="entry name" value="CHLORIDE CHANNEL PROTEIN"/>
    <property type="match status" value="1"/>
</dbReference>
<feature type="transmembrane region" description="Helical" evidence="8">
    <location>
        <begin position="22"/>
        <end position="43"/>
    </location>
</feature>
<dbReference type="PANTHER" id="PTHR45711:SF6">
    <property type="entry name" value="CHLORIDE CHANNEL PROTEIN"/>
    <property type="match status" value="1"/>
</dbReference>
<dbReference type="Pfam" id="PF00654">
    <property type="entry name" value="Voltage_CLC"/>
    <property type="match status" value="1"/>
</dbReference>
<dbReference type="InterPro" id="IPR001807">
    <property type="entry name" value="ClC"/>
</dbReference>
<evidence type="ECO:0000256" key="2">
    <source>
        <dbReference type="ARBA" id="ARBA00022448"/>
    </source>
</evidence>
<dbReference type="SUPFAM" id="SSF81340">
    <property type="entry name" value="Clc chloride channel"/>
    <property type="match status" value="1"/>
</dbReference>
<gene>
    <name evidence="10" type="ORF">QCO44_09175</name>
</gene>
<dbReference type="EMBL" id="JARVLH010000006">
    <property type="protein sequence ID" value="MEX5285801.1"/>
    <property type="molecule type" value="Genomic_DNA"/>
</dbReference>
<dbReference type="SUPFAM" id="SSF116726">
    <property type="entry name" value="TrkA C-terminal domain-like"/>
    <property type="match status" value="1"/>
</dbReference>
<keyword evidence="4 8" id="KW-1133">Transmembrane helix</keyword>
<feature type="transmembrane region" description="Helical" evidence="8">
    <location>
        <begin position="63"/>
        <end position="81"/>
    </location>
</feature>
<feature type="transmembrane region" description="Helical" evidence="8">
    <location>
        <begin position="336"/>
        <end position="361"/>
    </location>
</feature>
<dbReference type="RefSeq" id="WP_368847527.1">
    <property type="nucleotide sequence ID" value="NZ_CP194411.1"/>
</dbReference>
<dbReference type="Gene3D" id="1.10.3080.10">
    <property type="entry name" value="Clc chloride channel"/>
    <property type="match status" value="1"/>
</dbReference>
<keyword evidence="5" id="KW-0406">Ion transport</keyword>
<proteinExistence type="predicted"/>
<sequence>MPENMGRALVCLSEPAHFRLRLFLDGLLIGALTGAVIALYHVLLEGADWLRPEVYAFLRTAGPLWTVGWFLFLWGLSFIVWRMMRLDSMVGGGGIPDIKGILRGETRLRWARVLVGKFVGVVLSIGAGLSLGRGGPSVELGACVGAGVSRTAGRSNSEERFLLTAGAGAGFAAIFNAPLASLVFSFEELAKNFSQQVLMGVLGAAIAAGFVTQEVFGVGPMFAVGPVAAVPLGEMYLLLFALGIFSGGLGRLFNAFLLRSLAAWARLRVPDWLRVALPFLAAGILGFFLPDILSGGNFLVNRLVLGQVMPAALFLLLIGKFLFTGVCYGSGVPGGIFLPVLVLGALSGAVFAAGAAALGFLPPDLCPTFIIFGMAGFFSGSIKAPVTGSVFIMEITGSFEHLLAVVCVAAAAVLVNDLTGGRPVYDELYERSRRLCEGEAAKRGRHVMAEIHVGAGSRLANRTIAAIPWPPRAHVLNVRRGSEELLPQGALRLLAGDFLYVLTDEGDLQTLEQAAAEGSSLAQGSAERHGEEL</sequence>
<evidence type="ECO:0000256" key="3">
    <source>
        <dbReference type="ARBA" id="ARBA00022692"/>
    </source>
</evidence>
<feature type="transmembrane region" description="Helical" evidence="8">
    <location>
        <begin position="161"/>
        <end position="185"/>
    </location>
</feature>
<feature type="transmembrane region" description="Helical" evidence="8">
    <location>
        <begin position="197"/>
        <end position="216"/>
    </location>
</feature>
<evidence type="ECO:0000256" key="1">
    <source>
        <dbReference type="ARBA" id="ARBA00004141"/>
    </source>
</evidence>
<keyword evidence="2" id="KW-0813">Transport</keyword>
<feature type="transmembrane region" description="Helical" evidence="8">
    <location>
        <begin position="367"/>
        <end position="386"/>
    </location>
</feature>
<evidence type="ECO:0000256" key="8">
    <source>
        <dbReference type="SAM" id="Phobius"/>
    </source>
</evidence>
<evidence type="ECO:0000256" key="4">
    <source>
        <dbReference type="ARBA" id="ARBA00022989"/>
    </source>
</evidence>
<evidence type="ECO:0000256" key="6">
    <source>
        <dbReference type="ARBA" id="ARBA00023136"/>
    </source>
</evidence>
<dbReference type="InterPro" id="IPR036721">
    <property type="entry name" value="RCK_C_sf"/>
</dbReference>
<evidence type="ECO:0000256" key="5">
    <source>
        <dbReference type="ARBA" id="ARBA00023065"/>
    </source>
</evidence>
<protein>
    <submittedName>
        <fullName evidence="10">ClC family H(+)/Cl(-) exchange transporter</fullName>
    </submittedName>
</protein>